<evidence type="ECO:0000259" key="11">
    <source>
        <dbReference type="PROSITE" id="PS50110"/>
    </source>
</evidence>
<dbReference type="Gene3D" id="1.10.10.10">
    <property type="entry name" value="Winged helix-like DNA-binding domain superfamily/Winged helix DNA-binding domain"/>
    <property type="match status" value="1"/>
</dbReference>
<dbReference type="eggNOG" id="KOG0627">
    <property type="taxonomic scope" value="Eukaryota"/>
</dbReference>
<dbReference type="STRING" id="1071380.I2H595"/>
<dbReference type="KEGG" id="tbl:TBLA_0E04980"/>
<dbReference type="InterPro" id="IPR036390">
    <property type="entry name" value="WH_DNA-bd_sf"/>
</dbReference>
<dbReference type="SUPFAM" id="SSF46785">
    <property type="entry name" value="Winged helix' DNA-binding domain"/>
    <property type="match status" value="1"/>
</dbReference>
<dbReference type="Pfam" id="PF00072">
    <property type="entry name" value="Response_reg"/>
    <property type="match status" value="1"/>
</dbReference>
<feature type="domain" description="Response regulatory" evidence="11">
    <location>
        <begin position="493"/>
        <end position="607"/>
    </location>
</feature>
<dbReference type="Gene3D" id="3.40.50.2300">
    <property type="match status" value="1"/>
</dbReference>
<dbReference type="OrthoDB" id="424572at2759"/>
<evidence type="ECO:0000256" key="5">
    <source>
        <dbReference type="ARBA" id="ARBA00023242"/>
    </source>
</evidence>
<keyword evidence="2" id="KW-0805">Transcription regulation</keyword>
<evidence type="ECO:0000256" key="2">
    <source>
        <dbReference type="ARBA" id="ARBA00023015"/>
    </source>
</evidence>
<protein>
    <recommendedName>
        <fullName evidence="8">Heat shock transcription factor</fullName>
    </recommendedName>
    <alternativeName>
        <fullName evidence="9">Heat shock factor protein</fullName>
    </alternativeName>
</protein>
<keyword evidence="5" id="KW-0539">Nucleus</keyword>
<comment type="subunit">
    <text evidence="7">Homotrimer. Homotrimerization increases the affinity of HSF1 to DNA.</text>
</comment>
<dbReference type="SUPFAM" id="SSF52172">
    <property type="entry name" value="CheY-like"/>
    <property type="match status" value="1"/>
</dbReference>
<dbReference type="GeneID" id="14496620"/>
<evidence type="ECO:0000313" key="12">
    <source>
        <dbReference type="EMBL" id="CCH61547.1"/>
    </source>
</evidence>
<dbReference type="SMART" id="SM00448">
    <property type="entry name" value="REC"/>
    <property type="match status" value="1"/>
</dbReference>
<proteinExistence type="predicted"/>
<feature type="modified residue" description="4-aspartylphosphate" evidence="10">
    <location>
        <position position="542"/>
    </location>
</feature>
<dbReference type="PANTHER" id="PTHR10015:SF361">
    <property type="entry name" value="TRANSCRIPTION FACTOR SKN7"/>
    <property type="match status" value="1"/>
</dbReference>
<dbReference type="PROSITE" id="PS50110">
    <property type="entry name" value="RESPONSE_REGULATORY"/>
    <property type="match status" value="1"/>
</dbReference>
<evidence type="ECO:0000313" key="13">
    <source>
        <dbReference type="Proteomes" id="UP000002866"/>
    </source>
</evidence>
<organism evidence="12 13">
    <name type="scientific">Henningerozyma blattae (strain ATCC 34711 / CBS 6284 / DSM 70876 / NBRC 10599 / NRRL Y-10934 / UCD 77-7)</name>
    <name type="common">Yeast</name>
    <name type="synonym">Tetrapisispora blattae</name>
    <dbReference type="NCBI Taxonomy" id="1071380"/>
    <lineage>
        <taxon>Eukaryota</taxon>
        <taxon>Fungi</taxon>
        <taxon>Dikarya</taxon>
        <taxon>Ascomycota</taxon>
        <taxon>Saccharomycotina</taxon>
        <taxon>Saccharomycetes</taxon>
        <taxon>Saccharomycetales</taxon>
        <taxon>Saccharomycetaceae</taxon>
        <taxon>Henningerozyma</taxon>
    </lineage>
</organism>
<dbReference type="EMBL" id="HE806320">
    <property type="protein sequence ID" value="CCH61547.1"/>
    <property type="molecule type" value="Genomic_DNA"/>
</dbReference>
<dbReference type="PANTHER" id="PTHR10015">
    <property type="entry name" value="HEAT SHOCK TRANSCRIPTION FACTOR"/>
    <property type="match status" value="1"/>
</dbReference>
<keyword evidence="13" id="KW-1185">Reference proteome</keyword>
<dbReference type="HOGENOM" id="CLU_354948_0_0_1"/>
<dbReference type="Proteomes" id="UP000002866">
    <property type="component" value="Chromosome 5"/>
</dbReference>
<dbReference type="GO" id="GO:0000160">
    <property type="term" value="P:phosphorelay signal transduction system"/>
    <property type="evidence" value="ECO:0007669"/>
    <property type="project" value="InterPro"/>
</dbReference>
<keyword evidence="3" id="KW-0238">DNA-binding</keyword>
<dbReference type="InterPro" id="IPR011006">
    <property type="entry name" value="CheY-like_superfamily"/>
</dbReference>
<accession>I2H595</accession>
<name>I2H595_HENB6</name>
<keyword evidence="10" id="KW-0597">Phosphoprotein</keyword>
<sequence length="791" mass="90359">MAFHENRIIISTPLTASATIQNSYARNSRTTSNLFVKTLFNILEDEKYQNIIKWTEKGDRFVVIDAGLFTSDILPIHFNHSNFASFVRQLNKFGFHKIKKTQEERLMCIYGEQSWEFIHPNFKKNDRILMEKISKKISRTSSKQVPGSATNHKNISEVGVKSESTELFIGNSPLYGNVSNDNSKTLHHESQNYIEPSLGIHKSKTLDNNNDRKKNHNNRSNFSTLDKPFVKVSRENQMVTESNNSCNIKATSSTDITNIVTSTTDHIEDFLSIIQDNIKNRSSKRDDILQELQTIKGDLRRLFSKIVLYKQRTDQLLLSLLETYSSELQSANQTSVSRATTLDETILSTHTKNIKIQKVSKQPWARNVKVNTLDNANYTDDPETYLNNPVLENNSKDLVASGKFQLHRDETSNKTSVVLLGDNGNSTYMLPSVLNLDTISHLLDKGMKNQLNLSNNVNQFEFSNDYKANEYLENSKTDYIKEANVSLYDKGFHILIIDADPMFIERCKTVLEQYRITVDIMQDWPKTKEKILNKCYDLVIIDAHVKFLNVPILESMLSSIQYHPPIILMTSSLNDQQLIFYLQHGINSILEKPFHSHKLLKFLVNLLKDKISISYSKNNSEIRFKSSSTNKNKAYEPLPLSITHASELTFQKGNILYMQNGNYPKAMRNPILLSSKRNKSFNSMKLKTFQYKPSEFNKHGTEFIHKTLPCTPTTNSSTRRLHNTISQAKTISNQENAKNNNAMLPSPPQSQLRGIAVRDNSANQTIQLPSQPCFSSDKVVISKDVHSNDSS</sequence>
<evidence type="ECO:0000256" key="6">
    <source>
        <dbReference type="ARBA" id="ARBA00059868"/>
    </source>
</evidence>
<dbReference type="InParanoid" id="I2H595"/>
<comment type="function">
    <text evidence="6">DNA-binding transcription factor that specifically binds heat shock promoter elements (HSE) and activates transcription.</text>
</comment>
<dbReference type="InterPro" id="IPR001789">
    <property type="entry name" value="Sig_transdc_resp-reg_receiver"/>
</dbReference>
<evidence type="ECO:0000256" key="7">
    <source>
        <dbReference type="ARBA" id="ARBA00062447"/>
    </source>
</evidence>
<gene>
    <name evidence="12" type="primary">TBLA0E04980</name>
    <name evidence="12" type="ORF">TBLA_0E04980</name>
</gene>
<reference evidence="12 13" key="1">
    <citation type="journal article" date="2011" name="Proc. Natl. Acad. Sci. U.S.A.">
        <title>Evolutionary erosion of yeast sex chromosomes by mating-type switching accidents.</title>
        <authorList>
            <person name="Gordon J.L."/>
            <person name="Armisen D."/>
            <person name="Proux-Wera E."/>
            <person name="Oheigeartaigh S.S."/>
            <person name="Byrne K.P."/>
            <person name="Wolfe K.H."/>
        </authorList>
    </citation>
    <scope>NUCLEOTIDE SEQUENCE [LARGE SCALE GENOMIC DNA]</scope>
    <source>
        <strain evidence="13">ATCC 34711 / CBS 6284 / DSM 70876 / NBRC 10599 / NRRL Y-10934 / UCD 77-7</strain>
    </source>
</reference>
<dbReference type="FunFam" id="1.10.10.10:FF:000027">
    <property type="entry name" value="Heat shock transcription factor 1"/>
    <property type="match status" value="1"/>
</dbReference>
<evidence type="ECO:0000256" key="9">
    <source>
        <dbReference type="ARBA" id="ARBA00084017"/>
    </source>
</evidence>
<keyword evidence="4" id="KW-0804">Transcription</keyword>
<dbReference type="InterPro" id="IPR036388">
    <property type="entry name" value="WH-like_DNA-bd_sf"/>
</dbReference>
<evidence type="ECO:0000256" key="4">
    <source>
        <dbReference type="ARBA" id="ARBA00023163"/>
    </source>
</evidence>
<dbReference type="GO" id="GO:0005634">
    <property type="term" value="C:nucleus"/>
    <property type="evidence" value="ECO:0007669"/>
    <property type="project" value="UniProtKB-SubCell"/>
</dbReference>
<dbReference type="SMART" id="SM00415">
    <property type="entry name" value="HSF"/>
    <property type="match status" value="1"/>
</dbReference>
<dbReference type="RefSeq" id="XP_004181066.1">
    <property type="nucleotide sequence ID" value="XM_004181018.1"/>
</dbReference>
<evidence type="ECO:0000256" key="1">
    <source>
        <dbReference type="ARBA" id="ARBA00004123"/>
    </source>
</evidence>
<dbReference type="AlphaFoldDB" id="I2H595"/>
<evidence type="ECO:0000256" key="10">
    <source>
        <dbReference type="PROSITE-ProRule" id="PRU00169"/>
    </source>
</evidence>
<dbReference type="GO" id="GO:0043565">
    <property type="term" value="F:sequence-specific DNA binding"/>
    <property type="evidence" value="ECO:0007669"/>
    <property type="project" value="InterPro"/>
</dbReference>
<comment type="subcellular location">
    <subcellularLocation>
        <location evidence="1">Nucleus</location>
    </subcellularLocation>
</comment>
<dbReference type="eggNOG" id="KOG0519">
    <property type="taxonomic scope" value="Eukaryota"/>
</dbReference>
<dbReference type="GO" id="GO:0003700">
    <property type="term" value="F:DNA-binding transcription factor activity"/>
    <property type="evidence" value="ECO:0007669"/>
    <property type="project" value="InterPro"/>
</dbReference>
<evidence type="ECO:0000256" key="8">
    <source>
        <dbReference type="ARBA" id="ARBA00068818"/>
    </source>
</evidence>
<dbReference type="InterPro" id="IPR000232">
    <property type="entry name" value="HSF_DNA-bd"/>
</dbReference>
<evidence type="ECO:0000256" key="3">
    <source>
        <dbReference type="ARBA" id="ARBA00023125"/>
    </source>
</evidence>
<dbReference type="Pfam" id="PF00447">
    <property type="entry name" value="HSF_DNA-bind"/>
    <property type="match status" value="1"/>
</dbReference>
<dbReference type="GO" id="GO:0006950">
    <property type="term" value="P:response to stress"/>
    <property type="evidence" value="ECO:0007669"/>
    <property type="project" value="UniProtKB-ARBA"/>
</dbReference>
<dbReference type="GO" id="GO:0032993">
    <property type="term" value="C:protein-DNA complex"/>
    <property type="evidence" value="ECO:0007669"/>
    <property type="project" value="UniProtKB-ARBA"/>
</dbReference>
<dbReference type="PRINTS" id="PR00056">
    <property type="entry name" value="HSFDOMAIN"/>
</dbReference>